<dbReference type="Proteomes" id="UP001596540">
    <property type="component" value="Unassembled WGS sequence"/>
</dbReference>
<keyword evidence="2" id="KW-1185">Reference proteome</keyword>
<gene>
    <name evidence="1" type="ORF">ACFQRF_05605</name>
</gene>
<proteinExistence type="predicted"/>
<reference evidence="2" key="1">
    <citation type="journal article" date="2019" name="Int. J. Syst. Evol. Microbiol.">
        <title>The Global Catalogue of Microorganisms (GCM) 10K type strain sequencing project: providing services to taxonomists for standard genome sequencing and annotation.</title>
        <authorList>
            <consortium name="The Broad Institute Genomics Platform"/>
            <consortium name="The Broad Institute Genome Sequencing Center for Infectious Disease"/>
            <person name="Wu L."/>
            <person name="Ma J."/>
        </authorList>
    </citation>
    <scope>NUCLEOTIDE SEQUENCE [LARGE SCALE GENOMIC DNA]</scope>
    <source>
        <strain evidence="2">CGMCC 4.7382</strain>
    </source>
</reference>
<organism evidence="1 2">
    <name type="scientific">Marinactinospora rubrisoli</name>
    <dbReference type="NCBI Taxonomy" id="2715399"/>
    <lineage>
        <taxon>Bacteria</taxon>
        <taxon>Bacillati</taxon>
        <taxon>Actinomycetota</taxon>
        <taxon>Actinomycetes</taxon>
        <taxon>Streptosporangiales</taxon>
        <taxon>Nocardiopsidaceae</taxon>
        <taxon>Marinactinospora</taxon>
    </lineage>
</organism>
<dbReference type="RefSeq" id="WP_379869407.1">
    <property type="nucleotide sequence ID" value="NZ_JBHTBH010000002.1"/>
</dbReference>
<dbReference type="EMBL" id="JBHTBH010000002">
    <property type="protein sequence ID" value="MFC7327212.1"/>
    <property type="molecule type" value="Genomic_DNA"/>
</dbReference>
<accession>A0ABW2KDP4</accession>
<comment type="caution">
    <text evidence="1">The sequence shown here is derived from an EMBL/GenBank/DDBJ whole genome shotgun (WGS) entry which is preliminary data.</text>
</comment>
<evidence type="ECO:0000313" key="2">
    <source>
        <dbReference type="Proteomes" id="UP001596540"/>
    </source>
</evidence>
<evidence type="ECO:0000313" key="1">
    <source>
        <dbReference type="EMBL" id="MFC7327212.1"/>
    </source>
</evidence>
<sequence length="55" mass="6503">MDDDEFVSDAQAADDEAWWRNFWAAIPPEKRAEIVAEELSSDLVWPRYARMLMEE</sequence>
<protein>
    <submittedName>
        <fullName evidence="1">Uncharacterized protein</fullName>
    </submittedName>
</protein>
<name>A0ABW2KDP4_9ACTN</name>